<organism evidence="1 2">
    <name type="scientific">Serratia odorifera</name>
    <dbReference type="NCBI Taxonomy" id="618"/>
    <lineage>
        <taxon>Bacteria</taxon>
        <taxon>Pseudomonadati</taxon>
        <taxon>Pseudomonadota</taxon>
        <taxon>Gammaproteobacteria</taxon>
        <taxon>Enterobacterales</taxon>
        <taxon>Yersiniaceae</taxon>
        <taxon>Serratia</taxon>
    </lineage>
</organism>
<protein>
    <submittedName>
        <fullName evidence="1">Uncharacterized protein</fullName>
    </submittedName>
</protein>
<proteinExistence type="predicted"/>
<dbReference type="KEGG" id="sof:NCTC11214_04339"/>
<evidence type="ECO:0000313" key="2">
    <source>
        <dbReference type="Proteomes" id="UP000281391"/>
    </source>
</evidence>
<sequence length="122" mass="13898">MSDFYQDGIITNFHNLTRRDLAELEYELQVFSGRNTMGLILPSLYSELEGPALDNIINTLAQVPYLEEIVIGLDRADRQQFEHAKSFFHACRNDTVFCGTMARACRPSPNSWAARGWPQRTG</sequence>
<reference evidence="1 2" key="1">
    <citation type="submission" date="2018-12" db="EMBL/GenBank/DDBJ databases">
        <authorList>
            <consortium name="Pathogen Informatics"/>
        </authorList>
    </citation>
    <scope>NUCLEOTIDE SEQUENCE [LARGE SCALE GENOMIC DNA]</scope>
    <source>
        <strain evidence="1 2">NCTC11214</strain>
    </source>
</reference>
<dbReference type="EMBL" id="LR134117">
    <property type="protein sequence ID" value="VDZ63131.1"/>
    <property type="molecule type" value="Genomic_DNA"/>
</dbReference>
<dbReference type="Proteomes" id="UP000281391">
    <property type="component" value="Chromosome"/>
</dbReference>
<dbReference type="AlphaFoldDB" id="A0A3S4FU33"/>
<name>A0A3S4FU33_SEROD</name>
<gene>
    <name evidence="1" type="ORF">NCTC11214_04339</name>
</gene>
<evidence type="ECO:0000313" key="1">
    <source>
        <dbReference type="EMBL" id="VDZ63131.1"/>
    </source>
</evidence>
<accession>A0A3S4FU33</accession>